<evidence type="ECO:0000256" key="1">
    <source>
        <dbReference type="ARBA" id="ARBA00022485"/>
    </source>
</evidence>
<evidence type="ECO:0000256" key="3">
    <source>
        <dbReference type="ARBA" id="ARBA00023002"/>
    </source>
</evidence>
<organism evidence="7 8">
    <name type="scientific">Desulfitobacterium chlororespirans DSM 11544</name>
    <dbReference type="NCBI Taxonomy" id="1121395"/>
    <lineage>
        <taxon>Bacteria</taxon>
        <taxon>Bacillati</taxon>
        <taxon>Bacillota</taxon>
        <taxon>Clostridia</taxon>
        <taxon>Eubacteriales</taxon>
        <taxon>Desulfitobacteriaceae</taxon>
        <taxon>Desulfitobacterium</taxon>
    </lineage>
</organism>
<evidence type="ECO:0000259" key="6">
    <source>
        <dbReference type="PROSITE" id="PS51379"/>
    </source>
</evidence>
<dbReference type="InterPro" id="IPR004017">
    <property type="entry name" value="Cys_rich_dom"/>
</dbReference>
<dbReference type="Pfam" id="PF02754">
    <property type="entry name" value="CCG"/>
    <property type="match status" value="2"/>
</dbReference>
<evidence type="ECO:0000256" key="2">
    <source>
        <dbReference type="ARBA" id="ARBA00022723"/>
    </source>
</evidence>
<keyword evidence="8" id="KW-1185">Reference proteome</keyword>
<sequence>MVCGRLKAAIRRIHWCCKPCDTFGKFKIELVQFLHVNINSNSFKLNKINEVNSLNQEKGWAKRIAAECLDCGRCAESCRILTELNESPGQIARRGIEMDEAYGCALCGKCEAMCPLGLSPWRMFEQRRVEAVKQGEITIEEYQYLFPDRPDTVMSMFREYYGIDYSELNTSLPAQTGFLPGCTMLTYSPELTKRVYAALAKKYETVLFLDHCCGIPMYHIGLPERGDKIKGELREKARHLGVKRLITACPNCYYQFKKEAAFQDVEIITVYEALADEFIANQGSEVYAIHDSCPDRFEGIFGSQVREALDRGNYRRTEMKHHGKNSVCCGSSGQLGHFRPEWAAEHEVQNLEEAGKAGADTLLAYCHACVLNFGNIADHKSKVRHALNTLLGFEENYDEVKGKAAAMFEGEEGYERYLKLFQD</sequence>
<evidence type="ECO:0000256" key="5">
    <source>
        <dbReference type="ARBA" id="ARBA00023014"/>
    </source>
</evidence>
<gene>
    <name evidence="7" type="ORF">SAMN02745215_00924</name>
</gene>
<dbReference type="STRING" id="1121395.SAMN02745215_00924"/>
<keyword evidence="5" id="KW-0411">Iron-sulfur</keyword>
<reference evidence="8" key="1">
    <citation type="submission" date="2016-12" db="EMBL/GenBank/DDBJ databases">
        <authorList>
            <person name="Varghese N."/>
            <person name="Submissions S."/>
        </authorList>
    </citation>
    <scope>NUCLEOTIDE SEQUENCE [LARGE SCALE GENOMIC DNA]</scope>
    <source>
        <strain evidence="8">DSM 11544</strain>
    </source>
</reference>
<dbReference type="GO" id="GO:0016491">
    <property type="term" value="F:oxidoreductase activity"/>
    <property type="evidence" value="ECO:0007669"/>
    <property type="project" value="UniProtKB-KW"/>
</dbReference>
<name>A0A1M7SIU4_9FIRM</name>
<evidence type="ECO:0000313" key="8">
    <source>
        <dbReference type="Proteomes" id="UP000184010"/>
    </source>
</evidence>
<protein>
    <submittedName>
        <fullName evidence="7">Fe-S oxidoreductase</fullName>
    </submittedName>
</protein>
<dbReference type="GO" id="GO:0051539">
    <property type="term" value="F:4 iron, 4 sulfur cluster binding"/>
    <property type="evidence" value="ECO:0007669"/>
    <property type="project" value="UniProtKB-KW"/>
</dbReference>
<dbReference type="PROSITE" id="PS51379">
    <property type="entry name" value="4FE4S_FER_2"/>
    <property type="match status" value="1"/>
</dbReference>
<dbReference type="Proteomes" id="UP000184010">
    <property type="component" value="Unassembled WGS sequence"/>
</dbReference>
<dbReference type="Pfam" id="PF13183">
    <property type="entry name" value="Fer4_8"/>
    <property type="match status" value="1"/>
</dbReference>
<dbReference type="InterPro" id="IPR051460">
    <property type="entry name" value="HdrC_iron-sulfur_subunit"/>
</dbReference>
<evidence type="ECO:0000256" key="4">
    <source>
        <dbReference type="ARBA" id="ARBA00023004"/>
    </source>
</evidence>
<accession>A0A1M7SIU4</accession>
<keyword evidence="2" id="KW-0479">Metal-binding</keyword>
<dbReference type="InterPro" id="IPR017900">
    <property type="entry name" value="4Fe4S_Fe_S_CS"/>
</dbReference>
<evidence type="ECO:0000313" key="7">
    <source>
        <dbReference type="EMBL" id="SHN58411.1"/>
    </source>
</evidence>
<dbReference type="InterPro" id="IPR017896">
    <property type="entry name" value="4Fe4S_Fe-S-bd"/>
</dbReference>
<dbReference type="AlphaFoldDB" id="A0A1M7SIU4"/>
<dbReference type="PANTHER" id="PTHR43255:SF1">
    <property type="entry name" value="IRON-SULFUR-BINDING OXIDOREDUCTASE FADF-RELATED"/>
    <property type="match status" value="1"/>
</dbReference>
<dbReference type="PANTHER" id="PTHR43255">
    <property type="entry name" value="IRON-SULFUR-BINDING OXIDOREDUCTASE FADF-RELATED-RELATED"/>
    <property type="match status" value="1"/>
</dbReference>
<dbReference type="SUPFAM" id="SSF46548">
    <property type="entry name" value="alpha-helical ferredoxin"/>
    <property type="match status" value="1"/>
</dbReference>
<dbReference type="Gene3D" id="3.30.70.20">
    <property type="match status" value="1"/>
</dbReference>
<keyword evidence="4" id="KW-0408">Iron</keyword>
<dbReference type="PROSITE" id="PS00198">
    <property type="entry name" value="4FE4S_FER_1"/>
    <property type="match status" value="1"/>
</dbReference>
<dbReference type="EMBL" id="FRDN01000004">
    <property type="protein sequence ID" value="SHN58411.1"/>
    <property type="molecule type" value="Genomic_DNA"/>
</dbReference>
<dbReference type="GO" id="GO:0005886">
    <property type="term" value="C:plasma membrane"/>
    <property type="evidence" value="ECO:0007669"/>
    <property type="project" value="TreeGrafter"/>
</dbReference>
<dbReference type="GO" id="GO:0046872">
    <property type="term" value="F:metal ion binding"/>
    <property type="evidence" value="ECO:0007669"/>
    <property type="project" value="UniProtKB-KW"/>
</dbReference>
<keyword evidence="1" id="KW-0004">4Fe-4S</keyword>
<feature type="domain" description="4Fe-4S ferredoxin-type" evidence="6">
    <location>
        <begin position="94"/>
        <end position="124"/>
    </location>
</feature>
<proteinExistence type="predicted"/>
<keyword evidence="3" id="KW-0560">Oxidoreductase</keyword>